<sequence length="445" mass="49911">MSWMKGKSSGWTAFDLKQRQKKQGLDIEVEDDPFPPVSTSINTSLVDVRGKLRRSHEPSEKSFSSVLLPPSRFPALTENKDCGNQESGGGFRSKPGSLILPVNSHDSAFMKLKEMNSWADESLIRDVLLSTEDNFEMALEFLEGMVPAGNKPDKGHNTEAEVPTSKIEGYSSDNRSSGYRTFGRSVTGSVKMTARSAFEDSGKYDLQESDGRSFPVVASDSQKLSEDISELDSIIQRLQSLPIEPEWEEDDLYLNHRKDALKMMRSASNHSRAAQNAFQRYDHASAKQHSEKAREDWLTAEKLNAEAAKKIIGITNKDNDIWKLDLHGLHATEAVQALQERLQKIEGQFTVNRSVSPNRGRSKNAVLRSASQEPFGRLDVEGLDSQKISSRQLRNSLQVVTGIGKHSRGHASLPQAVKTFFEDNRYRFDETRPGVITVWPKFRHS</sequence>
<dbReference type="SMART" id="SM01162">
    <property type="entry name" value="DUF1771"/>
    <property type="match status" value="1"/>
</dbReference>
<gene>
    <name evidence="4 5" type="primary">LOC104706649</name>
</gene>
<dbReference type="InterPro" id="IPR036063">
    <property type="entry name" value="Smr_dom_sf"/>
</dbReference>
<dbReference type="Proteomes" id="UP000694864">
    <property type="component" value="Chromosome 8"/>
</dbReference>
<evidence type="ECO:0000259" key="2">
    <source>
        <dbReference type="PROSITE" id="PS50828"/>
    </source>
</evidence>
<dbReference type="InterPro" id="IPR013899">
    <property type="entry name" value="DUF1771"/>
</dbReference>
<accession>A0ABM0T5G5</accession>
<proteinExistence type="predicted"/>
<dbReference type="Pfam" id="PF08590">
    <property type="entry name" value="DUF1771"/>
    <property type="match status" value="1"/>
</dbReference>
<dbReference type="SUPFAM" id="SSF160443">
    <property type="entry name" value="SMR domain-like"/>
    <property type="match status" value="1"/>
</dbReference>
<dbReference type="SMART" id="SM00463">
    <property type="entry name" value="SMR"/>
    <property type="match status" value="1"/>
</dbReference>
<reference evidence="4 5" key="3">
    <citation type="submission" date="2025-05" db="UniProtKB">
        <authorList>
            <consortium name="RefSeq"/>
        </authorList>
    </citation>
    <scope>IDENTIFICATION</scope>
    <source>
        <tissue evidence="4 5">Leaf</tissue>
    </source>
</reference>
<dbReference type="InterPro" id="IPR002625">
    <property type="entry name" value="Smr_dom"/>
</dbReference>
<dbReference type="GeneID" id="104706649"/>
<reference evidence="3" key="2">
    <citation type="journal article" date="2014" name="Nat. Commun.">
        <title>The emerging biofuel crop Camelina sativa retains a highly undifferentiated hexaploid genome structure.</title>
        <authorList>
            <person name="Kagale S."/>
            <person name="Koh C."/>
            <person name="Nixon J."/>
            <person name="Bollina V."/>
            <person name="Clarke W.E."/>
            <person name="Tuteja R."/>
            <person name="Spillane C."/>
            <person name="Robinson S.J."/>
            <person name="Links M.G."/>
            <person name="Clarke C."/>
            <person name="Higgins E.E."/>
            <person name="Huebert T."/>
            <person name="Sharpe A.G."/>
            <person name="Parkin I.A."/>
        </authorList>
    </citation>
    <scope>NUCLEOTIDE SEQUENCE [LARGE SCALE GENOMIC DNA]</scope>
    <source>
        <strain evidence="3">r\DH55</strain>
    </source>
</reference>
<dbReference type="PANTHER" id="PTHR47812:SF2">
    <property type="entry name" value="SMR (SMALL MUTS RELATED) DOMAIN-CONTAINING PROTEIN"/>
    <property type="match status" value="1"/>
</dbReference>
<evidence type="ECO:0000313" key="3">
    <source>
        <dbReference type="Proteomes" id="UP000694864"/>
    </source>
</evidence>
<evidence type="ECO:0000256" key="1">
    <source>
        <dbReference type="SAM" id="MobiDB-lite"/>
    </source>
</evidence>
<name>A0ABM0T5G5_CAMSA</name>
<reference evidence="3" key="1">
    <citation type="journal article" date="1997" name="Nucleic Acids Res.">
        <title>tRNAscan-SE: a program for improved detection of transfer RNA genes in genomic sequence.</title>
        <authorList>
            <person name="Lowe T.M."/>
            <person name="Eddy S.R."/>
        </authorList>
    </citation>
    <scope>NUCLEOTIDE SEQUENCE [LARGE SCALE GENOMIC DNA]</scope>
    <source>
        <strain evidence="3">r\DH55</strain>
    </source>
</reference>
<dbReference type="RefSeq" id="XP_010421155.1">
    <property type="nucleotide sequence ID" value="XM_010422853.2"/>
</dbReference>
<feature type="domain" description="Smr" evidence="2">
    <location>
        <begin position="324"/>
        <end position="441"/>
    </location>
</feature>
<dbReference type="PROSITE" id="PS50828">
    <property type="entry name" value="SMR"/>
    <property type="match status" value="1"/>
</dbReference>
<evidence type="ECO:0000313" key="4">
    <source>
        <dbReference type="RefSeq" id="XP_010421155.1"/>
    </source>
</evidence>
<dbReference type="Gene3D" id="3.30.1370.110">
    <property type="match status" value="1"/>
</dbReference>
<evidence type="ECO:0000313" key="5">
    <source>
        <dbReference type="RefSeq" id="XP_010421156.1"/>
    </source>
</evidence>
<keyword evidence="3" id="KW-1185">Reference proteome</keyword>
<dbReference type="PANTHER" id="PTHR47812">
    <property type="entry name" value="SMR (SMALL MUTS RELATED) DOMAIN-CONTAINING PROTEIN"/>
    <property type="match status" value="1"/>
</dbReference>
<feature type="region of interest" description="Disordered" evidence="1">
    <location>
        <begin position="149"/>
        <end position="174"/>
    </location>
</feature>
<dbReference type="RefSeq" id="XP_010421156.1">
    <property type="nucleotide sequence ID" value="XM_010422854.2"/>
</dbReference>
<organism evidence="3 4">
    <name type="scientific">Camelina sativa</name>
    <name type="common">False flax</name>
    <name type="synonym">Myagrum sativum</name>
    <dbReference type="NCBI Taxonomy" id="90675"/>
    <lineage>
        <taxon>Eukaryota</taxon>
        <taxon>Viridiplantae</taxon>
        <taxon>Streptophyta</taxon>
        <taxon>Embryophyta</taxon>
        <taxon>Tracheophyta</taxon>
        <taxon>Spermatophyta</taxon>
        <taxon>Magnoliopsida</taxon>
        <taxon>eudicotyledons</taxon>
        <taxon>Gunneridae</taxon>
        <taxon>Pentapetalae</taxon>
        <taxon>rosids</taxon>
        <taxon>malvids</taxon>
        <taxon>Brassicales</taxon>
        <taxon>Brassicaceae</taxon>
        <taxon>Camelineae</taxon>
        <taxon>Camelina</taxon>
    </lineage>
</organism>
<protein>
    <submittedName>
        <fullName evidence="4 5">Uncharacterized protein LOC104706649</fullName>
    </submittedName>
</protein>